<protein>
    <submittedName>
        <fullName evidence="1">PPUP9413</fullName>
    </submittedName>
</protein>
<feature type="non-terminal residue" evidence="1">
    <location>
        <position position="1"/>
    </location>
</feature>
<name>A0A0S7ES18_9TELE</name>
<gene>
    <name evidence="1" type="primary">PPUP9413</name>
</gene>
<reference evidence="1" key="1">
    <citation type="submission" date="2014-12" db="EMBL/GenBank/DDBJ databases">
        <title>Parallel Evolution in Life History Adaptation Evident in the Tissue-Specific Poeciliopsis prolifica transcriptome.</title>
        <authorList>
            <person name="Jue N.K."/>
            <person name="Foley R.J."/>
            <person name="Obergfell C."/>
            <person name="Reznick D.N."/>
            <person name="O'Neill R.J."/>
            <person name="O'Neill M.J."/>
        </authorList>
    </citation>
    <scope>NUCLEOTIDE SEQUENCE</scope>
</reference>
<dbReference type="EMBL" id="GBYX01476592">
    <property type="protein sequence ID" value="JAO05085.1"/>
    <property type="molecule type" value="Transcribed_RNA"/>
</dbReference>
<evidence type="ECO:0000313" key="1">
    <source>
        <dbReference type="EMBL" id="JAO05085.1"/>
    </source>
</evidence>
<organism evidence="1">
    <name type="scientific">Poeciliopsis prolifica</name>
    <name type="common">blackstripe livebearer</name>
    <dbReference type="NCBI Taxonomy" id="188132"/>
    <lineage>
        <taxon>Eukaryota</taxon>
        <taxon>Metazoa</taxon>
        <taxon>Chordata</taxon>
        <taxon>Craniata</taxon>
        <taxon>Vertebrata</taxon>
        <taxon>Euteleostomi</taxon>
        <taxon>Actinopterygii</taxon>
        <taxon>Neopterygii</taxon>
        <taxon>Teleostei</taxon>
        <taxon>Neoteleostei</taxon>
        <taxon>Acanthomorphata</taxon>
        <taxon>Ovalentaria</taxon>
        <taxon>Atherinomorphae</taxon>
        <taxon>Cyprinodontiformes</taxon>
        <taxon>Poeciliidae</taxon>
        <taxon>Poeciliinae</taxon>
        <taxon>Poeciliopsis</taxon>
    </lineage>
</organism>
<accession>A0A0S7ES18</accession>
<dbReference type="AlphaFoldDB" id="A0A0S7ES18"/>
<proteinExistence type="predicted"/>
<sequence>VRFYNIYGTTHSYFIDATWLQTCIKVSFITPANVDLFIPLAVMGGLTQLFTLCSQQMTMVTSSTLCPADILDGGIYGPTRPSPAQNALSLGGSFSLSLLY</sequence>